<keyword evidence="3" id="KW-0731">Sigma factor</keyword>
<feature type="domain" description="RNA polymerase sigma-70 region 2" evidence="5">
    <location>
        <begin position="85"/>
        <end position="145"/>
    </location>
</feature>
<dbReference type="GO" id="GO:0016987">
    <property type="term" value="F:sigma factor activity"/>
    <property type="evidence" value="ECO:0007669"/>
    <property type="project" value="UniProtKB-KW"/>
</dbReference>
<evidence type="ECO:0000256" key="2">
    <source>
        <dbReference type="ARBA" id="ARBA00023015"/>
    </source>
</evidence>
<dbReference type="Pfam" id="PF04542">
    <property type="entry name" value="Sigma70_r2"/>
    <property type="match status" value="1"/>
</dbReference>
<evidence type="ECO:0000259" key="5">
    <source>
        <dbReference type="Pfam" id="PF04542"/>
    </source>
</evidence>
<dbReference type="InterPro" id="IPR014284">
    <property type="entry name" value="RNA_pol_sigma-70_dom"/>
</dbReference>
<keyword evidence="4" id="KW-0804">Transcription</keyword>
<dbReference type="InterPro" id="IPR036388">
    <property type="entry name" value="WH-like_DNA-bd_sf"/>
</dbReference>
<gene>
    <name evidence="6" type="ORF">AN936_08995</name>
</gene>
<dbReference type="PATRIC" id="fig|33050.5.peg.1868"/>
<comment type="similarity">
    <text evidence="1">Belongs to the sigma-70 factor family. ECF subfamily.</text>
</comment>
<keyword evidence="2" id="KW-0805">Transcription regulation</keyword>
<evidence type="ECO:0000256" key="4">
    <source>
        <dbReference type="ARBA" id="ARBA00023163"/>
    </source>
</evidence>
<protein>
    <submittedName>
        <fullName evidence="6">RNA polymerase subunit sigma-70</fullName>
    </submittedName>
</protein>
<evidence type="ECO:0000313" key="6">
    <source>
        <dbReference type="EMBL" id="ALH80500.1"/>
    </source>
</evidence>
<dbReference type="Gene3D" id="1.10.10.10">
    <property type="entry name" value="Winged helix-like DNA-binding domain superfamily/Winged helix DNA-binding domain"/>
    <property type="match status" value="1"/>
</dbReference>
<dbReference type="PANTHER" id="PTHR43133:SF63">
    <property type="entry name" value="RNA POLYMERASE SIGMA FACTOR FECI-RELATED"/>
    <property type="match status" value="1"/>
</dbReference>
<dbReference type="InterPro" id="IPR013324">
    <property type="entry name" value="RNA_pol_sigma_r3/r4-like"/>
</dbReference>
<dbReference type="PANTHER" id="PTHR43133">
    <property type="entry name" value="RNA POLYMERASE ECF-TYPE SIGMA FACTO"/>
    <property type="match status" value="1"/>
</dbReference>
<dbReference type="KEGG" id="smag:AN936_08995"/>
<name>A0A0N9UWL0_SPHMC</name>
<reference evidence="6 7" key="1">
    <citation type="journal article" date="2015" name="Genome Announc.">
        <title>Complete Genome Sequence of Polypropylene Glycol- and Polyethylene Glycol-Degrading Sphingopyxis macrogoltabida Strain EY-1.</title>
        <authorList>
            <person name="Ohtsubo Y."/>
            <person name="Nagata Y."/>
            <person name="Numata M."/>
            <person name="Tsuchikane K."/>
            <person name="Hosoyama A."/>
            <person name="Yamazoe A."/>
            <person name="Tsuda M."/>
            <person name="Fujita N."/>
            <person name="Kawai F."/>
        </authorList>
    </citation>
    <scope>NUCLEOTIDE SEQUENCE [LARGE SCALE GENOMIC DNA]</scope>
    <source>
        <strain evidence="6 7">EY-1</strain>
    </source>
</reference>
<dbReference type="InterPro" id="IPR039425">
    <property type="entry name" value="RNA_pol_sigma-70-like"/>
</dbReference>
<organism evidence="6 7">
    <name type="scientific">Sphingopyxis macrogoltabida</name>
    <name type="common">Sphingomonas macrogoltabidus</name>
    <dbReference type="NCBI Taxonomy" id="33050"/>
    <lineage>
        <taxon>Bacteria</taxon>
        <taxon>Pseudomonadati</taxon>
        <taxon>Pseudomonadota</taxon>
        <taxon>Alphaproteobacteria</taxon>
        <taxon>Sphingomonadales</taxon>
        <taxon>Sphingomonadaceae</taxon>
        <taxon>Sphingopyxis</taxon>
    </lineage>
</organism>
<dbReference type="SUPFAM" id="SSF88946">
    <property type="entry name" value="Sigma2 domain of RNA polymerase sigma factors"/>
    <property type="match status" value="1"/>
</dbReference>
<dbReference type="EMBL" id="CP012700">
    <property type="protein sequence ID" value="ALH80500.1"/>
    <property type="molecule type" value="Genomic_DNA"/>
</dbReference>
<dbReference type="GO" id="GO:0006352">
    <property type="term" value="P:DNA-templated transcription initiation"/>
    <property type="evidence" value="ECO:0007669"/>
    <property type="project" value="InterPro"/>
</dbReference>
<sequence length="237" mass="26160">MKKSMFAYAASCPASLPQPAGVALRAPRLHGWAMALYDGIIRGPDGARAGRAEQRQTAFQTKRSMTEATERTDAGQGIEGVLLANRDRIVRFLMVRGAGDAAEDLFQDLWMRLTDRSTGPISDPLSYVMRAANNLMLDRYRSAQRSELRDKAWGESAALPKPSAETLLISREQLLLVDRAIDGTGERPAAIFRRFRIDGISQRDIAGEMGVSLSTVEADLRKVYAMLADLRRQFDAG</sequence>
<evidence type="ECO:0000313" key="7">
    <source>
        <dbReference type="Proteomes" id="UP000058074"/>
    </source>
</evidence>
<accession>A0A0N9UWL0</accession>
<dbReference type="InterPro" id="IPR007627">
    <property type="entry name" value="RNA_pol_sigma70_r2"/>
</dbReference>
<evidence type="ECO:0000256" key="3">
    <source>
        <dbReference type="ARBA" id="ARBA00023082"/>
    </source>
</evidence>
<evidence type="ECO:0000256" key="1">
    <source>
        <dbReference type="ARBA" id="ARBA00010641"/>
    </source>
</evidence>
<dbReference type="AlphaFoldDB" id="A0A0N9UWL0"/>
<dbReference type="Gene3D" id="1.10.1740.10">
    <property type="match status" value="1"/>
</dbReference>
<dbReference type="SUPFAM" id="SSF88659">
    <property type="entry name" value="Sigma3 and sigma4 domains of RNA polymerase sigma factors"/>
    <property type="match status" value="1"/>
</dbReference>
<proteinExistence type="inferred from homology"/>
<dbReference type="InterPro" id="IPR013325">
    <property type="entry name" value="RNA_pol_sigma_r2"/>
</dbReference>
<dbReference type="NCBIfam" id="TIGR02937">
    <property type="entry name" value="sigma70-ECF"/>
    <property type="match status" value="1"/>
</dbReference>
<dbReference type="Proteomes" id="UP000058074">
    <property type="component" value="Chromosome"/>
</dbReference>